<dbReference type="Proteomes" id="UP001232536">
    <property type="component" value="Unassembled WGS sequence"/>
</dbReference>
<dbReference type="EMBL" id="JAUQYP010000001">
    <property type="protein sequence ID" value="MDO8107016.1"/>
    <property type="molecule type" value="Genomic_DNA"/>
</dbReference>
<dbReference type="SUPFAM" id="SSF111321">
    <property type="entry name" value="AF1104-like"/>
    <property type="match status" value="1"/>
</dbReference>
<comment type="caution">
    <text evidence="2">The sequence shown here is derived from an EMBL/GenBank/DDBJ whole genome shotgun (WGS) entry which is preliminary data.</text>
</comment>
<dbReference type="Gene3D" id="1.10.285.20">
    <property type="entry name" value="Uncharacterised protein PF01937, DUF89, domain 2"/>
    <property type="match status" value="1"/>
</dbReference>
<accession>A0ABT9D972</accession>
<name>A0ABT9D972_9CELL</name>
<proteinExistence type="predicted"/>
<dbReference type="InterPro" id="IPR002791">
    <property type="entry name" value="ARMT1-like_metal-bd"/>
</dbReference>
<dbReference type="RefSeq" id="WP_304600653.1">
    <property type="nucleotide sequence ID" value="NZ_JAUQYP010000001.1"/>
</dbReference>
<dbReference type="PIRSF" id="PIRSF006593">
    <property type="entry name" value="UCP006593"/>
    <property type="match status" value="1"/>
</dbReference>
<evidence type="ECO:0000313" key="3">
    <source>
        <dbReference type="Proteomes" id="UP001232536"/>
    </source>
</evidence>
<sequence length="291" mass="30708">MRTHLDCYPCFVRQAVDAARFAGVDATAQKHAVRTAMEVLGTVDAELDPPRVAGRLYRALRDELGQADPYAQVKEASTKAALELYPWLSERVAASDDPLEAAVRVAIAGSVIDAGPADTAPTAADLWAHTQRVLSAPLAVDDLDALRAELARAPWVLYLADNAGETVFDRVLIETLRLPVTYAVKSGPTLNDATRADALAAGLGSRARIVDVGCAVPGLDLGRCSAEFRRAFATAPVVLAKGQANYESLSEAGHRVFSLLQVTCPVIAGDLGAPVDGVVIRRASTAVLAEV</sequence>
<reference evidence="2 3" key="1">
    <citation type="submission" date="2023-07" db="EMBL/GenBank/DDBJ databases">
        <title>Description of novel actinomycetes strains, isolated from tidal flat sediment.</title>
        <authorList>
            <person name="Lu C."/>
        </authorList>
    </citation>
    <scope>NUCLEOTIDE SEQUENCE [LARGE SCALE GENOMIC DNA]</scope>
    <source>
        <strain evidence="2 3">SYSU T00b441</strain>
    </source>
</reference>
<dbReference type="Pfam" id="PF01937">
    <property type="entry name" value="ARMT1-like_dom"/>
    <property type="match status" value="1"/>
</dbReference>
<protein>
    <submittedName>
        <fullName evidence="2">ARMT1-like domain-containing protein</fullName>
    </submittedName>
</protein>
<organism evidence="2 3">
    <name type="scientific">Actinotalea lenta</name>
    <dbReference type="NCBI Taxonomy" id="3064654"/>
    <lineage>
        <taxon>Bacteria</taxon>
        <taxon>Bacillati</taxon>
        <taxon>Actinomycetota</taxon>
        <taxon>Actinomycetes</taxon>
        <taxon>Micrococcales</taxon>
        <taxon>Cellulomonadaceae</taxon>
        <taxon>Actinotalea</taxon>
    </lineage>
</organism>
<feature type="domain" description="Damage-control phosphatase ARMT1-like metal-binding" evidence="1">
    <location>
        <begin position="3"/>
        <end position="276"/>
    </location>
</feature>
<evidence type="ECO:0000259" key="1">
    <source>
        <dbReference type="Pfam" id="PF01937"/>
    </source>
</evidence>
<dbReference type="InterPro" id="IPR036075">
    <property type="entry name" value="ARMT-1-like_metal-bd_sf"/>
</dbReference>
<dbReference type="Gene3D" id="3.40.50.10880">
    <property type="entry name" value="Uncharacterised protein PF01937, DUF89, domain 3"/>
    <property type="match status" value="1"/>
</dbReference>
<evidence type="ECO:0000313" key="2">
    <source>
        <dbReference type="EMBL" id="MDO8107016.1"/>
    </source>
</evidence>
<gene>
    <name evidence="2" type="ORF">Q6348_07365</name>
</gene>
<keyword evidence="3" id="KW-1185">Reference proteome</keyword>
<dbReference type="InterPro" id="IPR014444">
    <property type="entry name" value="PH1575-like"/>
</dbReference>